<evidence type="ECO:0000313" key="2">
    <source>
        <dbReference type="Proteomes" id="UP001152561"/>
    </source>
</evidence>
<comment type="caution">
    <text evidence="1">The sequence shown here is derived from an EMBL/GenBank/DDBJ whole genome shotgun (WGS) entry which is preliminary data.</text>
</comment>
<proteinExistence type="predicted"/>
<keyword evidence="2" id="KW-1185">Reference proteome</keyword>
<sequence>MSEWKQWHVLRDGEFPILQYLLIVNCPKLIGELPEILCCLTDLRILKCPELILEKPIQLASLKKVEIFGSPKAGVLFNQTELYTSQLQGMKQIVGLEITDCNSLTSVPISILLSTLKRISIDGCRKLKLDASVGEMISRGNCNMFLERLILAGCDSIDDIIPELVPRIRDLSDSDDVAVAFEHLQLREAEVAAKTYAGTPSIS</sequence>
<dbReference type="Gene3D" id="3.80.10.10">
    <property type="entry name" value="Ribonuclease Inhibitor"/>
    <property type="match status" value="1"/>
</dbReference>
<dbReference type="AlphaFoldDB" id="A0A9Q1RJZ0"/>
<dbReference type="SUPFAM" id="SSF52058">
    <property type="entry name" value="L domain-like"/>
    <property type="match status" value="1"/>
</dbReference>
<dbReference type="EMBL" id="JAJAGQ010000005">
    <property type="protein sequence ID" value="KAJ8563688.1"/>
    <property type="molecule type" value="Genomic_DNA"/>
</dbReference>
<evidence type="ECO:0000313" key="1">
    <source>
        <dbReference type="EMBL" id="KAJ8563688.1"/>
    </source>
</evidence>
<organism evidence="1 2">
    <name type="scientific">Anisodus acutangulus</name>
    <dbReference type="NCBI Taxonomy" id="402998"/>
    <lineage>
        <taxon>Eukaryota</taxon>
        <taxon>Viridiplantae</taxon>
        <taxon>Streptophyta</taxon>
        <taxon>Embryophyta</taxon>
        <taxon>Tracheophyta</taxon>
        <taxon>Spermatophyta</taxon>
        <taxon>Magnoliopsida</taxon>
        <taxon>eudicotyledons</taxon>
        <taxon>Gunneridae</taxon>
        <taxon>Pentapetalae</taxon>
        <taxon>asterids</taxon>
        <taxon>lamiids</taxon>
        <taxon>Solanales</taxon>
        <taxon>Solanaceae</taxon>
        <taxon>Solanoideae</taxon>
        <taxon>Hyoscyameae</taxon>
        <taxon>Anisodus</taxon>
    </lineage>
</organism>
<reference evidence="2" key="1">
    <citation type="journal article" date="2023" name="Proc. Natl. Acad. Sci. U.S.A.">
        <title>Genomic and structural basis for evolution of tropane alkaloid biosynthesis.</title>
        <authorList>
            <person name="Wanga Y.-J."/>
            <person name="Taina T."/>
            <person name="Yua J.-Y."/>
            <person name="Lia J."/>
            <person name="Xua B."/>
            <person name="Chenc J."/>
            <person name="D'Auriad J.C."/>
            <person name="Huanga J.-P."/>
            <person name="Huanga S.-X."/>
        </authorList>
    </citation>
    <scope>NUCLEOTIDE SEQUENCE [LARGE SCALE GENOMIC DNA]</scope>
    <source>
        <strain evidence="2">cv. KIB-2019</strain>
    </source>
</reference>
<dbReference type="OrthoDB" id="1305413at2759"/>
<name>A0A9Q1RJZ0_9SOLA</name>
<accession>A0A9Q1RJZ0</accession>
<protein>
    <submittedName>
        <fullName evidence="1">Uncharacterized protein</fullName>
    </submittedName>
</protein>
<dbReference type="Proteomes" id="UP001152561">
    <property type="component" value="Unassembled WGS sequence"/>
</dbReference>
<dbReference type="InterPro" id="IPR032675">
    <property type="entry name" value="LRR_dom_sf"/>
</dbReference>
<gene>
    <name evidence="1" type="ORF">K7X08_032140</name>
</gene>